<protein>
    <submittedName>
        <fullName evidence="2">Uncharacterized protein</fullName>
    </submittedName>
</protein>
<organism evidence="2 3">
    <name type="scientific">Symbiodinium microadriaticum</name>
    <name type="common">Dinoflagellate</name>
    <name type="synonym">Zooxanthella microadriatica</name>
    <dbReference type="NCBI Taxonomy" id="2951"/>
    <lineage>
        <taxon>Eukaryota</taxon>
        <taxon>Sar</taxon>
        <taxon>Alveolata</taxon>
        <taxon>Dinophyceae</taxon>
        <taxon>Suessiales</taxon>
        <taxon>Symbiodiniaceae</taxon>
        <taxon>Symbiodinium</taxon>
    </lineage>
</organism>
<feature type="region of interest" description="Disordered" evidence="1">
    <location>
        <begin position="689"/>
        <end position="753"/>
    </location>
</feature>
<sequence>MGSAVPCPCRKRFLPGCTRTSDAAGTACETICAVSPRNRLRVWDTPGVSFPCGACDDLLFTSPLELASGLLDALLAVRHESIKDRSMSSSSAYSISARILSAVCVGAAMSASSKLGKLDEAVYEKMQLALAKPEQLDPMAELHLATLLHAKFLLELCFGCSNGVAPAQPLAVSRLAVRLFGALHAAEPFVIWNVLEDIRCCKVKNWQHRETPEGQRFQEEISAALSLSATASNQVRAYNLSYSLSSHLLGRIDWQAEVQWLVSWMVLHAAGTLFLPKPCTPGQTAIQAWAVKQASELAVWQAGTPTSSAVSLKAVSLLILWREKLEEIFEEDLLVSVNVALSASSGHSTLQGTAWSDSVMALLETPSLILAPQRNPCYIHMGFSNVVFVPGMSADEPQRASPDAFALQASDAGLSPDQLPLEFSAREERDEDSGNLLPEAICSWKLQALEKDSRPEAMFSVHDGTILEGEDILMATMTLTAAKVRCTSLPNCVGFHCKDLLVGEWSDREVDVHFKASWSPVQPSSGRGVAYQKERASPLFTRIFEATPRGLRTRVIQVERSADVLSFREDCMGFTFEGNPADGSAFVRFKSGTKLLHDATGSLISYCFQAESRSFALPADGAAFCDLLADSSGRSGAAAVEVSYSQPGAQQKLRVSRYPSWEGDHQPEECTENRANLVDAAKAALSWQRVARTPSPPPPCELPVTVPETAADLEEPSWSKASKVCEPDSEPSPKSEEAGTVSHSRPSTGAAEV</sequence>
<reference evidence="2 3" key="1">
    <citation type="submission" date="2016-02" db="EMBL/GenBank/DDBJ databases">
        <title>Genome analysis of coral dinoflagellate symbionts highlights evolutionary adaptations to a symbiotic lifestyle.</title>
        <authorList>
            <person name="Aranda M."/>
            <person name="Li Y."/>
            <person name="Liew Y.J."/>
            <person name="Baumgarten S."/>
            <person name="Simakov O."/>
            <person name="Wilson M."/>
            <person name="Piel J."/>
            <person name="Ashoor H."/>
            <person name="Bougouffa S."/>
            <person name="Bajic V.B."/>
            <person name="Ryu T."/>
            <person name="Ravasi T."/>
            <person name="Bayer T."/>
            <person name="Micklem G."/>
            <person name="Kim H."/>
            <person name="Bhak J."/>
            <person name="Lajeunesse T.C."/>
            <person name="Voolstra C.R."/>
        </authorList>
    </citation>
    <scope>NUCLEOTIDE SEQUENCE [LARGE SCALE GENOMIC DNA]</scope>
    <source>
        <strain evidence="2 3">CCMP2467</strain>
    </source>
</reference>
<dbReference type="Proteomes" id="UP000186817">
    <property type="component" value="Unassembled WGS sequence"/>
</dbReference>
<feature type="compositionally biased region" description="Basic and acidic residues" evidence="1">
    <location>
        <begin position="723"/>
        <end position="737"/>
    </location>
</feature>
<dbReference type="EMBL" id="LSRX01000085">
    <property type="protein sequence ID" value="OLQ10067.1"/>
    <property type="molecule type" value="Genomic_DNA"/>
</dbReference>
<evidence type="ECO:0000313" key="3">
    <source>
        <dbReference type="Proteomes" id="UP000186817"/>
    </source>
</evidence>
<dbReference type="AlphaFoldDB" id="A0A1Q9ERN6"/>
<accession>A0A1Q9ERN6</accession>
<gene>
    <name evidence="2" type="ORF">AK812_SmicGene6284</name>
</gene>
<proteinExistence type="predicted"/>
<name>A0A1Q9ERN6_SYMMI</name>
<evidence type="ECO:0000313" key="2">
    <source>
        <dbReference type="EMBL" id="OLQ10067.1"/>
    </source>
</evidence>
<comment type="caution">
    <text evidence="2">The sequence shown here is derived from an EMBL/GenBank/DDBJ whole genome shotgun (WGS) entry which is preliminary data.</text>
</comment>
<dbReference type="OrthoDB" id="10458785at2759"/>
<keyword evidence="3" id="KW-1185">Reference proteome</keyword>
<evidence type="ECO:0000256" key="1">
    <source>
        <dbReference type="SAM" id="MobiDB-lite"/>
    </source>
</evidence>